<protein>
    <submittedName>
        <fullName evidence="2">Hydroxyproline-rich glycoprotein-like</fullName>
    </submittedName>
</protein>
<name>Q5ZA73_ORYSJ</name>
<dbReference type="InterPro" id="IPR038765">
    <property type="entry name" value="Papain-like_cys_pep_sf"/>
</dbReference>
<dbReference type="SUPFAM" id="SSF54001">
    <property type="entry name" value="Cysteine proteinases"/>
    <property type="match status" value="1"/>
</dbReference>
<dbReference type="iPTMnet" id="Q5ZA73"/>
<feature type="compositionally biased region" description="Basic and acidic residues" evidence="1">
    <location>
        <begin position="194"/>
        <end position="207"/>
    </location>
</feature>
<feature type="region of interest" description="Disordered" evidence="1">
    <location>
        <begin position="1"/>
        <end position="48"/>
    </location>
</feature>
<feature type="compositionally biased region" description="Polar residues" evidence="1">
    <location>
        <begin position="20"/>
        <end position="34"/>
    </location>
</feature>
<feature type="compositionally biased region" description="Basic residues" evidence="1">
    <location>
        <begin position="1"/>
        <end position="11"/>
    </location>
</feature>
<reference evidence="3" key="2">
    <citation type="journal article" date="2008" name="Nucleic Acids Res.">
        <title>The rice annotation project database (RAP-DB): 2008 update.</title>
        <authorList>
            <consortium name="The rice annotation project (RAP)"/>
        </authorList>
    </citation>
    <scope>GENOME REANNOTATION</scope>
    <source>
        <strain evidence="3">cv. Nipponbare</strain>
    </source>
</reference>
<dbReference type="EMBL" id="AP003522">
    <property type="protein sequence ID" value="BAD53450.1"/>
    <property type="molecule type" value="Genomic_DNA"/>
</dbReference>
<accession>Q5ZA73</accession>
<dbReference type="PANTHER" id="PTHR33018">
    <property type="entry name" value="OS10G0338966 PROTEIN-RELATED"/>
    <property type="match status" value="1"/>
</dbReference>
<evidence type="ECO:0000256" key="1">
    <source>
        <dbReference type="SAM" id="MobiDB-lite"/>
    </source>
</evidence>
<dbReference type="AlphaFoldDB" id="Q5ZA73"/>
<dbReference type="PANTHER" id="PTHR33018:SF19">
    <property type="entry name" value="OS12G0558775 PROTEIN"/>
    <property type="match status" value="1"/>
</dbReference>
<organism evidence="2 3">
    <name type="scientific">Oryza sativa subsp. japonica</name>
    <name type="common">Rice</name>
    <dbReference type="NCBI Taxonomy" id="39947"/>
    <lineage>
        <taxon>Eukaryota</taxon>
        <taxon>Viridiplantae</taxon>
        <taxon>Streptophyta</taxon>
        <taxon>Embryophyta</taxon>
        <taxon>Tracheophyta</taxon>
        <taxon>Spermatophyta</taxon>
        <taxon>Magnoliopsida</taxon>
        <taxon>Liliopsida</taxon>
        <taxon>Poales</taxon>
        <taxon>Poaceae</taxon>
        <taxon>BOP clade</taxon>
        <taxon>Oryzoideae</taxon>
        <taxon>Oryzeae</taxon>
        <taxon>Oryzinae</taxon>
        <taxon>Oryza</taxon>
        <taxon>Oryza sativa</taxon>
    </lineage>
</organism>
<dbReference type="Proteomes" id="UP000000763">
    <property type="component" value="Chromosome 6"/>
</dbReference>
<gene>
    <name evidence="2" type="primary">P0036B02.14</name>
</gene>
<evidence type="ECO:0000313" key="3">
    <source>
        <dbReference type="Proteomes" id="UP000000763"/>
    </source>
</evidence>
<evidence type="ECO:0000313" key="2">
    <source>
        <dbReference type="EMBL" id="BAD53450.1"/>
    </source>
</evidence>
<reference evidence="3" key="1">
    <citation type="journal article" date="2005" name="Nature">
        <title>The map-based sequence of the rice genome.</title>
        <authorList>
            <consortium name="International rice genome sequencing project (IRGSP)"/>
            <person name="Matsumoto T."/>
            <person name="Wu J."/>
            <person name="Kanamori H."/>
            <person name="Katayose Y."/>
            <person name="Fujisawa M."/>
            <person name="Namiki N."/>
            <person name="Mizuno H."/>
            <person name="Yamamoto K."/>
            <person name="Antonio B.A."/>
            <person name="Baba T."/>
            <person name="Sakata K."/>
            <person name="Nagamura Y."/>
            <person name="Aoki H."/>
            <person name="Arikawa K."/>
            <person name="Arita K."/>
            <person name="Bito T."/>
            <person name="Chiden Y."/>
            <person name="Fujitsuka N."/>
            <person name="Fukunaka R."/>
            <person name="Hamada M."/>
            <person name="Harada C."/>
            <person name="Hayashi A."/>
            <person name="Hijishita S."/>
            <person name="Honda M."/>
            <person name="Hosokawa S."/>
            <person name="Ichikawa Y."/>
            <person name="Idonuma A."/>
            <person name="Iijima M."/>
            <person name="Ikeda M."/>
            <person name="Ikeno M."/>
            <person name="Ito K."/>
            <person name="Ito S."/>
            <person name="Ito T."/>
            <person name="Ito Y."/>
            <person name="Ito Y."/>
            <person name="Iwabuchi A."/>
            <person name="Kamiya K."/>
            <person name="Karasawa W."/>
            <person name="Kurita K."/>
            <person name="Katagiri S."/>
            <person name="Kikuta A."/>
            <person name="Kobayashi H."/>
            <person name="Kobayashi N."/>
            <person name="Machita K."/>
            <person name="Maehara T."/>
            <person name="Masukawa M."/>
            <person name="Mizubayashi T."/>
            <person name="Mukai Y."/>
            <person name="Nagasaki H."/>
            <person name="Nagata Y."/>
            <person name="Naito S."/>
            <person name="Nakashima M."/>
            <person name="Nakama Y."/>
            <person name="Nakamichi Y."/>
            <person name="Nakamura M."/>
            <person name="Meguro A."/>
            <person name="Negishi M."/>
            <person name="Ohta I."/>
            <person name="Ohta T."/>
            <person name="Okamoto M."/>
            <person name="Ono N."/>
            <person name="Saji S."/>
            <person name="Sakaguchi M."/>
            <person name="Sakai K."/>
            <person name="Shibata M."/>
            <person name="Shimokawa T."/>
            <person name="Song J."/>
            <person name="Takazaki Y."/>
            <person name="Terasawa K."/>
            <person name="Tsugane M."/>
            <person name="Tsuji K."/>
            <person name="Ueda S."/>
            <person name="Waki K."/>
            <person name="Yamagata H."/>
            <person name="Yamamoto M."/>
            <person name="Yamamoto S."/>
            <person name="Yamane H."/>
            <person name="Yoshiki S."/>
            <person name="Yoshihara R."/>
            <person name="Yukawa K."/>
            <person name="Zhong H."/>
            <person name="Yano M."/>
            <person name="Yuan Q."/>
            <person name="Ouyang S."/>
            <person name="Liu J."/>
            <person name="Jones K.M."/>
            <person name="Gansberger K."/>
            <person name="Moffat K."/>
            <person name="Hill J."/>
            <person name="Bera J."/>
            <person name="Fadrosh D."/>
            <person name="Jin S."/>
            <person name="Johri S."/>
            <person name="Kim M."/>
            <person name="Overton L."/>
            <person name="Reardon M."/>
            <person name="Tsitrin T."/>
            <person name="Vuong H."/>
            <person name="Weaver B."/>
            <person name="Ciecko A."/>
            <person name="Tallon L."/>
            <person name="Jackson J."/>
            <person name="Pai G."/>
            <person name="Aken S.V."/>
            <person name="Utterback T."/>
            <person name="Reidmuller S."/>
            <person name="Feldblyum T."/>
            <person name="Hsiao J."/>
            <person name="Zismann V."/>
            <person name="Iobst S."/>
            <person name="de Vazeille A.R."/>
            <person name="Buell C.R."/>
            <person name="Ying K."/>
            <person name="Li Y."/>
            <person name="Lu T."/>
            <person name="Huang Y."/>
            <person name="Zhao Q."/>
            <person name="Feng Q."/>
            <person name="Zhang L."/>
            <person name="Zhu J."/>
            <person name="Weng Q."/>
            <person name="Mu J."/>
            <person name="Lu Y."/>
            <person name="Fan D."/>
            <person name="Liu Y."/>
            <person name="Guan J."/>
            <person name="Zhang Y."/>
            <person name="Yu S."/>
            <person name="Liu X."/>
            <person name="Zhang Y."/>
            <person name="Hong G."/>
            <person name="Han B."/>
            <person name="Choisne N."/>
            <person name="Demange N."/>
            <person name="Orjeda G."/>
            <person name="Samain S."/>
            <person name="Cattolico L."/>
            <person name="Pelletier E."/>
            <person name="Couloux A."/>
            <person name="Segurens B."/>
            <person name="Wincker P."/>
            <person name="D'Hont A."/>
            <person name="Scarpelli C."/>
            <person name="Weissenbach J."/>
            <person name="Salanoubat M."/>
            <person name="Quetier F."/>
            <person name="Yu Y."/>
            <person name="Kim H.R."/>
            <person name="Rambo T."/>
            <person name="Currie J."/>
            <person name="Collura K."/>
            <person name="Luo M."/>
            <person name="Yang T."/>
            <person name="Ammiraju J.S.S."/>
            <person name="Engler F."/>
            <person name="Soderlund C."/>
            <person name="Wing R.A."/>
            <person name="Palmer L.E."/>
            <person name="de la Bastide M."/>
            <person name="Spiegel L."/>
            <person name="Nascimento L."/>
            <person name="Zutavern T."/>
            <person name="O'Shaughnessy A."/>
            <person name="Dike S."/>
            <person name="Dedhia N."/>
            <person name="Preston R."/>
            <person name="Balija V."/>
            <person name="McCombie W.R."/>
            <person name="Chow T."/>
            <person name="Chen H."/>
            <person name="Chung M."/>
            <person name="Chen C."/>
            <person name="Shaw J."/>
            <person name="Wu H."/>
            <person name="Hsiao K."/>
            <person name="Chao Y."/>
            <person name="Chu M."/>
            <person name="Cheng C."/>
            <person name="Hour A."/>
            <person name="Lee P."/>
            <person name="Lin S."/>
            <person name="Lin Y."/>
            <person name="Liou J."/>
            <person name="Liu S."/>
            <person name="Hsing Y."/>
            <person name="Raghuvanshi S."/>
            <person name="Mohanty A."/>
            <person name="Bharti A.K."/>
            <person name="Gaur A."/>
            <person name="Gupta V."/>
            <person name="Kumar D."/>
            <person name="Ravi V."/>
            <person name="Vij S."/>
            <person name="Kapur A."/>
            <person name="Khurana P."/>
            <person name="Khurana P."/>
            <person name="Khurana J.P."/>
            <person name="Tyagi A.K."/>
            <person name="Gaikwad K."/>
            <person name="Singh A."/>
            <person name="Dalal V."/>
            <person name="Srivastava S."/>
            <person name="Dixit A."/>
            <person name="Pal A.K."/>
            <person name="Ghazi I.A."/>
            <person name="Yadav M."/>
            <person name="Pandit A."/>
            <person name="Bhargava A."/>
            <person name="Sureshbabu K."/>
            <person name="Batra K."/>
            <person name="Sharma T.R."/>
            <person name="Mohapatra T."/>
            <person name="Singh N.K."/>
            <person name="Messing J."/>
            <person name="Nelson A.B."/>
            <person name="Fuks G."/>
            <person name="Kavchok S."/>
            <person name="Keizer G."/>
            <person name="Linton E."/>
            <person name="Llaca V."/>
            <person name="Song R."/>
            <person name="Tanyolac B."/>
            <person name="Young S."/>
            <person name="Ho-Il K."/>
            <person name="Hahn J.H."/>
            <person name="Sangsakoo G."/>
            <person name="Vanavichit A."/>
            <person name="de Mattos Luiz.A.T."/>
            <person name="Zimmer P.D."/>
            <person name="Malone G."/>
            <person name="Dellagostin O."/>
            <person name="de Oliveira A.C."/>
            <person name="Bevan M."/>
            <person name="Bancroft I."/>
            <person name="Minx P."/>
            <person name="Cordum H."/>
            <person name="Wilson R."/>
            <person name="Cheng Z."/>
            <person name="Jin W."/>
            <person name="Jiang J."/>
            <person name="Leong S.A."/>
            <person name="Iwama H."/>
            <person name="Gojobori T."/>
            <person name="Itoh T."/>
            <person name="Niimura Y."/>
            <person name="Fujii Y."/>
            <person name="Habara T."/>
            <person name="Sakai H."/>
            <person name="Sato Y."/>
            <person name="Wilson G."/>
            <person name="Kumar K."/>
            <person name="McCouch S."/>
            <person name="Juretic N."/>
            <person name="Hoen D."/>
            <person name="Wright S."/>
            <person name="Bruskiewich R."/>
            <person name="Bureau T."/>
            <person name="Miyao A."/>
            <person name="Hirochika H."/>
            <person name="Nishikawa T."/>
            <person name="Kadowaki K."/>
            <person name="Sugiura M."/>
            <person name="Burr B."/>
            <person name="Sasaki T."/>
        </authorList>
    </citation>
    <scope>NUCLEOTIDE SEQUENCE [LARGE SCALE GENOMIC DNA]</scope>
    <source>
        <strain evidence="3">cv. Nipponbare</strain>
    </source>
</reference>
<sequence length="607" mass="70169">MASRHRSKRNAIRAERESDTATSGPQPMDTTTSRGACPKKKRGERSKNLMPKETYYIAALNNDGKLVEPQNVRAKFSTACGTLARLHAPLNVDDWKNVSIHIKNLMWEVEWDKFVAKMTTPKALEKRKKMSDLAKKNIYQHRLGSSGYACHEKKWRATEEKFAAEGKPLIVQPLNKRTRNWPSPAPQSYLAPPLDEHVPPPKPDTSKEQPTTCEACKLIPVMVSTYNKEKMVEYEMRMVLQSFNGRGGPLKPVGPDQYSDAQKSVVALANKMQSWTSDEVPKEYEYGKPFLPYNFMCELPWPMRLMHDWYLRASELDLGMITVHVPEGTFKDGPNAHFAISFNDLHAFFKMDKMDINLVGTWCLSQWVDAQRTEASIGYVNPTMVCETAHTVRISEDSAVLKNKTHQEKKDYIERLHKRKMAEVGNYLATSFRAHSDKRVIMIPYHFGDHYILFLVYPTDQTVVVLDPADYDKDAYMEFLCFLNLAHGRYKKRGGYVKNPSREKLYVRGRWPCYKQPSLTNLCDYCVCEMPRVSGRYETEFTDLPSITYNASRFDQKTLINLCTDLRRFIHRDICNHLGEFHDPHSELATDPKFKNLREWEREHAVD</sequence>
<proteinExistence type="predicted"/>
<feature type="region of interest" description="Disordered" evidence="1">
    <location>
        <begin position="176"/>
        <end position="210"/>
    </location>
</feature>